<keyword evidence="3" id="KW-1185">Reference proteome</keyword>
<comment type="caution">
    <text evidence="2">The sequence shown here is derived from an EMBL/GenBank/DDBJ whole genome shotgun (WGS) entry which is preliminary data.</text>
</comment>
<proteinExistence type="predicted"/>
<organism evidence="2 3">
    <name type="scientific">Lysobacter korlensis</name>
    <dbReference type="NCBI Taxonomy" id="553636"/>
    <lineage>
        <taxon>Bacteria</taxon>
        <taxon>Pseudomonadati</taxon>
        <taxon>Pseudomonadota</taxon>
        <taxon>Gammaproteobacteria</taxon>
        <taxon>Lysobacterales</taxon>
        <taxon>Lysobacteraceae</taxon>
        <taxon>Lysobacter</taxon>
    </lineage>
</organism>
<feature type="region of interest" description="Disordered" evidence="1">
    <location>
        <begin position="267"/>
        <end position="290"/>
    </location>
</feature>
<feature type="compositionally biased region" description="Low complexity" evidence="1">
    <location>
        <begin position="267"/>
        <end position="284"/>
    </location>
</feature>
<evidence type="ECO:0000313" key="3">
    <source>
        <dbReference type="Proteomes" id="UP001589896"/>
    </source>
</evidence>
<dbReference type="RefSeq" id="WP_386676061.1">
    <property type="nucleotide sequence ID" value="NZ_JBHLTG010000012.1"/>
</dbReference>
<dbReference type="InterPro" id="IPR022291">
    <property type="entry name" value="Bacteriocin_synth_cyclodeHase"/>
</dbReference>
<protein>
    <submittedName>
        <fullName evidence="2">TOMM leader peptide-binding protein</fullName>
    </submittedName>
</protein>
<reference evidence="2 3" key="1">
    <citation type="submission" date="2024-09" db="EMBL/GenBank/DDBJ databases">
        <authorList>
            <person name="Sun Q."/>
            <person name="Mori K."/>
        </authorList>
    </citation>
    <scope>NUCLEOTIDE SEQUENCE [LARGE SCALE GENOMIC DNA]</scope>
    <source>
        <strain evidence="2 3">KCTC 23076</strain>
    </source>
</reference>
<sequence length="290" mass="30703">MVVRLDPKVPVLWRTPTSLQIGLDPARVVMTDVSPLQERLLAAVVTGTTELALETLAGRSEFARDEVRRLLDTLDPVLERPSPAPRAHVAVCGPGPTADRIATLLGAEGIRVSLARDERTAATLDANAAVLVGYFVLAPWHLSFWLRRDVPHLPVVFSDTGVRVGPVLIPGDGPCLYCLELAHIDEDPAWPALATQLLGRRGHAETALLSTEAAVLAVRGVLAALTDKPDRQQDSVVLRLSGSSTRHAVARHHGCLCSDEALRGIGSAAAPRSGSAPTPSTTGARPSGRA</sequence>
<gene>
    <name evidence="2" type="ORF">ACFFGH_30740</name>
</gene>
<dbReference type="NCBIfam" id="TIGR03882">
    <property type="entry name" value="cyclo_dehyd_2"/>
    <property type="match status" value="1"/>
</dbReference>
<accession>A0ABV6RZ20</accession>
<evidence type="ECO:0000256" key="1">
    <source>
        <dbReference type="SAM" id="MobiDB-lite"/>
    </source>
</evidence>
<evidence type="ECO:0000313" key="2">
    <source>
        <dbReference type="EMBL" id="MFC0682229.1"/>
    </source>
</evidence>
<dbReference type="Proteomes" id="UP001589896">
    <property type="component" value="Unassembled WGS sequence"/>
</dbReference>
<name>A0ABV6RZ20_9GAMM</name>
<dbReference type="EMBL" id="JBHLTG010000012">
    <property type="protein sequence ID" value="MFC0682229.1"/>
    <property type="molecule type" value="Genomic_DNA"/>
</dbReference>
<dbReference type="Gene3D" id="3.40.50.720">
    <property type="entry name" value="NAD(P)-binding Rossmann-like Domain"/>
    <property type="match status" value="1"/>
</dbReference>